<evidence type="ECO:0000313" key="3">
    <source>
        <dbReference type="Proteomes" id="UP000093000"/>
    </source>
</evidence>
<comment type="caution">
    <text evidence="2">The sequence shown here is derived from an EMBL/GenBank/DDBJ whole genome shotgun (WGS) entry which is preliminary data.</text>
</comment>
<accession>A0A1C7NKB8</accession>
<dbReference type="InParanoid" id="A0A1C7NKB8"/>
<keyword evidence="3" id="KW-1185">Reference proteome</keyword>
<proteinExistence type="predicted"/>
<feature type="compositionally biased region" description="Basic and acidic residues" evidence="1">
    <location>
        <begin position="76"/>
        <end position="87"/>
    </location>
</feature>
<dbReference type="Proteomes" id="UP000093000">
    <property type="component" value="Unassembled WGS sequence"/>
</dbReference>
<gene>
    <name evidence="2" type="ORF">A0J61_02341</name>
</gene>
<protein>
    <submittedName>
        <fullName evidence="2">Uncharacterized protein</fullName>
    </submittedName>
</protein>
<reference evidence="2 3" key="1">
    <citation type="submission" date="2016-03" db="EMBL/GenBank/DDBJ databases">
        <title>Choanephora cucurbitarum.</title>
        <authorList>
            <person name="Min B."/>
            <person name="Park H."/>
            <person name="Park J.-H."/>
            <person name="Shin H.-D."/>
            <person name="Choi I.-G."/>
        </authorList>
    </citation>
    <scope>NUCLEOTIDE SEQUENCE [LARGE SCALE GENOMIC DNA]</scope>
    <source>
        <strain evidence="2 3">KUS-F28377</strain>
    </source>
</reference>
<dbReference type="EMBL" id="LUGH01000087">
    <property type="protein sequence ID" value="OBZ89593.1"/>
    <property type="molecule type" value="Genomic_DNA"/>
</dbReference>
<sequence length="318" mass="37281">MDKQLNLPINEPRWTRRMQQLLSTKLEQVERKTQTWIPSALQSKKRKPTKIHTTCGQHDMLNEKAYYHSISSLPQEQDKKAYPDESNSHCSASVSSDHEKDIVPLHQFLRYSMNRSEQRKFQRRRVLQPFKPVYEVEWQKNQWLQFDNQTNSQIERLKQEGFTKIAIRKDKILKRHVSYVNPKDMDVLLELSLKQPHQVTSKLHQPQVISCHQPNVFTIRRAQWWRKVVSGEACLPNWVDQDLCCDQVIMDADSVMAAMTNYSRTSLTSLHPKQTDAPIISQKSSLSQLRTPSNSWKFKSLKYSEPHMINSQPVSLCA</sequence>
<dbReference type="AlphaFoldDB" id="A0A1C7NKB8"/>
<feature type="region of interest" description="Disordered" evidence="1">
    <location>
        <begin position="75"/>
        <end position="96"/>
    </location>
</feature>
<dbReference type="OrthoDB" id="2216037at2759"/>
<evidence type="ECO:0000256" key="1">
    <source>
        <dbReference type="SAM" id="MobiDB-lite"/>
    </source>
</evidence>
<name>A0A1C7NKB8_9FUNG</name>
<evidence type="ECO:0000313" key="2">
    <source>
        <dbReference type="EMBL" id="OBZ89593.1"/>
    </source>
</evidence>
<organism evidence="2 3">
    <name type="scientific">Choanephora cucurbitarum</name>
    <dbReference type="NCBI Taxonomy" id="101091"/>
    <lineage>
        <taxon>Eukaryota</taxon>
        <taxon>Fungi</taxon>
        <taxon>Fungi incertae sedis</taxon>
        <taxon>Mucoromycota</taxon>
        <taxon>Mucoromycotina</taxon>
        <taxon>Mucoromycetes</taxon>
        <taxon>Mucorales</taxon>
        <taxon>Mucorineae</taxon>
        <taxon>Choanephoraceae</taxon>
        <taxon>Choanephoroideae</taxon>
        <taxon>Choanephora</taxon>
    </lineage>
</organism>